<dbReference type="SMART" id="SM00225">
    <property type="entry name" value="BTB"/>
    <property type="match status" value="1"/>
</dbReference>
<gene>
    <name evidence="7" type="ORF">M0813_23361</name>
</gene>
<dbReference type="InterPro" id="IPR036770">
    <property type="entry name" value="Ankyrin_rpt-contain_sf"/>
</dbReference>
<feature type="repeat" description="ANK" evidence="3">
    <location>
        <begin position="145"/>
        <end position="177"/>
    </location>
</feature>
<dbReference type="PROSITE" id="PS50297">
    <property type="entry name" value="ANK_REP_REGION"/>
    <property type="match status" value="2"/>
</dbReference>
<dbReference type="Proteomes" id="UP001150062">
    <property type="component" value="Unassembled WGS sequence"/>
</dbReference>
<keyword evidence="4" id="KW-0175">Coiled coil</keyword>
<evidence type="ECO:0000256" key="5">
    <source>
        <dbReference type="SAM" id="MobiDB-lite"/>
    </source>
</evidence>
<sequence>MSNYQQNNQYTNFNYEQQQQQQQQQRQQQQTFYNELDYQQEFYQDNQYYYDENYQNQEMNYLPQETYEQNYQNEMFYQQTLEEQEMQLQYPFQQQQQQQEQQFEQYTMNEIDLFNLINSPYKQEHIQSIEKLIKQDTKIINKPFYGQTLISYAVHNKCIEFIKLLIKLGADLNLKTSATPLNMSIDGGKTEIYQLLIEKGADLNLQDSLGESPIMCACKNSNIELMEFLIKKNVDLKLTNEFGQTVLFYGILQNSYEMTKLLLEAGCDPNIKDNNVVPLLFAACYQDVDHSIIELLMKHKTFINSLNKERETVLFDLIKMGNLNKIQTLVEFNADLTHQNKDGLTPFWMVWLFTEKNKFSIIDCLLQNGSNIHQQNFEGYTIFDLIEEEENLNLLNTYDSISQEFYSLFKSEIGTNATITCLDDEKIKIHYNFIMSRITRDLFLTKSRKKKTKENEKENEKEKENENEKKKTKKKQKVLKDFFNEKKKLDLFKEYSKNDISLLLKFLYTGVAEISSLYLISNIMEKLGHKKLNFKKKKAKNGLINDLKRLYRHQKSKDFKFIIGNKSKKIHREVLIARSVFFRDLFQTKSKINEEFNEFELETDISLQSIDLFIEFLYHDKIFSVNYDDINIQEIKKLASIFKLSESNYIWSYLYLLNKLHDEKLLRSKEEKNKQIQLQQKNEENENENENLININNQIEKINLNKN</sequence>
<feature type="coiled-coil region" evidence="4">
    <location>
        <begin position="666"/>
        <end position="705"/>
    </location>
</feature>
<name>A0ABQ8Y973_9EUKA</name>
<keyword evidence="8" id="KW-1185">Reference proteome</keyword>
<dbReference type="Pfam" id="PF12796">
    <property type="entry name" value="Ank_2"/>
    <property type="match status" value="1"/>
</dbReference>
<proteinExistence type="predicted"/>
<evidence type="ECO:0000313" key="7">
    <source>
        <dbReference type="EMBL" id="KAJ6241170.1"/>
    </source>
</evidence>
<evidence type="ECO:0000256" key="4">
    <source>
        <dbReference type="SAM" id="Coils"/>
    </source>
</evidence>
<dbReference type="Gene3D" id="1.25.40.20">
    <property type="entry name" value="Ankyrin repeat-containing domain"/>
    <property type="match status" value="2"/>
</dbReference>
<evidence type="ECO:0000259" key="6">
    <source>
        <dbReference type="PROSITE" id="PS50097"/>
    </source>
</evidence>
<dbReference type="CDD" id="cd18186">
    <property type="entry name" value="BTB_POZ_ZBTB_KLHL-like"/>
    <property type="match status" value="1"/>
</dbReference>
<evidence type="ECO:0000256" key="2">
    <source>
        <dbReference type="ARBA" id="ARBA00023043"/>
    </source>
</evidence>
<protein>
    <submittedName>
        <fullName evidence="7">Ankyrin repeat-containing protein</fullName>
    </submittedName>
</protein>
<feature type="repeat" description="ANK" evidence="3">
    <location>
        <begin position="209"/>
        <end position="241"/>
    </location>
</feature>
<keyword evidence="2 3" id="KW-0040">ANK repeat</keyword>
<dbReference type="Gene3D" id="3.30.710.10">
    <property type="entry name" value="Potassium Channel Kv1.1, Chain A"/>
    <property type="match status" value="1"/>
</dbReference>
<dbReference type="PANTHER" id="PTHR24198:SF165">
    <property type="entry name" value="ANKYRIN REPEAT-CONTAINING PROTEIN-RELATED"/>
    <property type="match status" value="1"/>
</dbReference>
<dbReference type="PANTHER" id="PTHR24198">
    <property type="entry name" value="ANKYRIN REPEAT AND PROTEIN KINASE DOMAIN-CONTAINING PROTEIN"/>
    <property type="match status" value="1"/>
</dbReference>
<dbReference type="PROSITE" id="PS50088">
    <property type="entry name" value="ANK_REPEAT"/>
    <property type="match status" value="4"/>
</dbReference>
<dbReference type="PROSITE" id="PS50097">
    <property type="entry name" value="BTB"/>
    <property type="match status" value="1"/>
</dbReference>
<dbReference type="SUPFAM" id="SSF48403">
    <property type="entry name" value="Ankyrin repeat"/>
    <property type="match status" value="1"/>
</dbReference>
<evidence type="ECO:0000313" key="8">
    <source>
        <dbReference type="Proteomes" id="UP001150062"/>
    </source>
</evidence>
<comment type="caution">
    <text evidence="7">The sequence shown here is derived from an EMBL/GenBank/DDBJ whole genome shotgun (WGS) entry which is preliminary data.</text>
</comment>
<evidence type="ECO:0000256" key="1">
    <source>
        <dbReference type="ARBA" id="ARBA00022737"/>
    </source>
</evidence>
<dbReference type="Pfam" id="PF00651">
    <property type="entry name" value="BTB"/>
    <property type="match status" value="1"/>
</dbReference>
<feature type="domain" description="BTB" evidence="6">
    <location>
        <begin position="557"/>
        <end position="622"/>
    </location>
</feature>
<keyword evidence="1" id="KW-0677">Repeat</keyword>
<reference evidence="7" key="1">
    <citation type="submission" date="2022-08" db="EMBL/GenBank/DDBJ databases">
        <title>Novel sulfate-reducing endosymbionts in the free-living metamonad Anaeramoeba.</title>
        <authorList>
            <person name="Jerlstrom-Hultqvist J."/>
            <person name="Cepicka I."/>
            <person name="Gallot-Lavallee L."/>
            <person name="Salas-Leiva D."/>
            <person name="Curtis B.A."/>
            <person name="Zahonova K."/>
            <person name="Pipaliya S."/>
            <person name="Dacks J."/>
            <person name="Roger A.J."/>
        </authorList>
    </citation>
    <scope>NUCLEOTIDE SEQUENCE</scope>
    <source>
        <strain evidence="7">Schooner1</strain>
    </source>
</reference>
<dbReference type="Pfam" id="PF00023">
    <property type="entry name" value="Ank"/>
    <property type="match status" value="1"/>
</dbReference>
<evidence type="ECO:0000256" key="3">
    <source>
        <dbReference type="PROSITE-ProRule" id="PRU00023"/>
    </source>
</evidence>
<dbReference type="InterPro" id="IPR002110">
    <property type="entry name" value="Ankyrin_rpt"/>
</dbReference>
<feature type="repeat" description="ANK" evidence="3">
    <location>
        <begin position="176"/>
        <end position="208"/>
    </location>
</feature>
<dbReference type="SMART" id="SM00248">
    <property type="entry name" value="ANK"/>
    <property type="match status" value="7"/>
</dbReference>
<feature type="compositionally biased region" description="Basic and acidic residues" evidence="5">
    <location>
        <begin position="453"/>
        <end position="469"/>
    </location>
</feature>
<feature type="repeat" description="ANK" evidence="3">
    <location>
        <begin position="242"/>
        <end position="274"/>
    </location>
</feature>
<accession>A0ABQ8Y973</accession>
<dbReference type="EMBL" id="JAOAOG010000195">
    <property type="protein sequence ID" value="KAJ6241170.1"/>
    <property type="molecule type" value="Genomic_DNA"/>
</dbReference>
<feature type="region of interest" description="Disordered" evidence="5">
    <location>
        <begin position="449"/>
        <end position="472"/>
    </location>
</feature>
<organism evidence="7 8">
    <name type="scientific">Anaeramoeba flamelloides</name>
    <dbReference type="NCBI Taxonomy" id="1746091"/>
    <lineage>
        <taxon>Eukaryota</taxon>
        <taxon>Metamonada</taxon>
        <taxon>Anaeramoebidae</taxon>
        <taxon>Anaeramoeba</taxon>
    </lineage>
</organism>
<dbReference type="SUPFAM" id="SSF54695">
    <property type="entry name" value="POZ domain"/>
    <property type="match status" value="1"/>
</dbReference>
<dbReference type="InterPro" id="IPR011333">
    <property type="entry name" value="SKP1/BTB/POZ_sf"/>
</dbReference>
<dbReference type="InterPro" id="IPR000210">
    <property type="entry name" value="BTB/POZ_dom"/>
</dbReference>